<evidence type="ECO:0000256" key="6">
    <source>
        <dbReference type="ARBA" id="ARBA00022833"/>
    </source>
</evidence>
<keyword evidence="5 8" id="KW-0378">Hydrolase</keyword>
<proteinExistence type="predicted"/>
<dbReference type="Gene3D" id="3.50.30.30">
    <property type="match status" value="1"/>
</dbReference>
<evidence type="ECO:0000256" key="1">
    <source>
        <dbReference type="ARBA" id="ARBA00022438"/>
    </source>
</evidence>
<dbReference type="EMBL" id="SNRY01000237">
    <property type="protein sequence ID" value="KAA6344066.1"/>
    <property type="molecule type" value="Genomic_DNA"/>
</dbReference>
<keyword evidence="2" id="KW-0645">Protease</keyword>
<dbReference type="Gene3D" id="3.40.630.10">
    <property type="entry name" value="Zn peptidases"/>
    <property type="match status" value="1"/>
</dbReference>
<keyword evidence="3" id="KW-0479">Metal-binding</keyword>
<keyword evidence="6" id="KW-0862">Zinc</keyword>
<evidence type="ECO:0000259" key="7">
    <source>
        <dbReference type="Pfam" id="PF04389"/>
    </source>
</evidence>
<dbReference type="CDD" id="cd05660">
    <property type="entry name" value="M28_like_PA"/>
    <property type="match status" value="1"/>
</dbReference>
<dbReference type="GO" id="GO:0006508">
    <property type="term" value="P:proteolysis"/>
    <property type="evidence" value="ECO:0007669"/>
    <property type="project" value="UniProtKB-KW"/>
</dbReference>
<protein>
    <submittedName>
        <fullName evidence="8">Bacterial leucyl aminopeptidase</fullName>
        <ecNumber evidence="8">3.4.11.10</ecNumber>
    </submittedName>
</protein>
<dbReference type="SUPFAM" id="SSF52025">
    <property type="entry name" value="PA domain"/>
    <property type="match status" value="1"/>
</dbReference>
<dbReference type="InterPro" id="IPR045175">
    <property type="entry name" value="M28_fam"/>
</dbReference>
<sequence length="554" mass="60633">MKRLVVNVLLLFIGISPIVKAQVGDALVGTAAVVKEQRISDEELFRTTIQTLSADEFGGRKPLSVHEVLVLSYIEGKFKEVGLEPANGDSYFQKVPMLSVQTHIKNNQIVVKGAKGSAVLRYWDDAVVWSLRGEKSLKLSKADFVFVGFGINAPEYGWNDYEGVNVKGKIVVTLVNDPGYYDDTLFRGKNMTYYGRWTYKFEEASRQGAAGVLIIHETAPASYDWSVVQNSRSGASLSLYSEGGNNELVALQGWVTGAAAQQLFATAGISLDESLAAAKKKGFKSFPLGLKSSIEVINDILIAESANVAGVLPGTTLKDEYIIYSAHWDHLGIGAPIDNDSIYNGADDNASGVAALIVIANRFKQLQQRPKRSILFLSVTGEESGLLGSEHYAKHPLFPLDKTVVNLNMDGYGNKGRTRDVILGASGDSETDAYVIEATATQGRVVKPAANQTSGGYYRSDHFNFAKVGIPVVLAKGGRDYLNPTAEEEKKAKYGNKSTYHQPSDEYHSWWDVSGSLEDIYLFYGIGLRLANDGYFPKWNDGVAYKEIREGKKK</sequence>
<name>A0A5J4SD96_9ZZZZ</name>
<evidence type="ECO:0000313" key="8">
    <source>
        <dbReference type="EMBL" id="KAA6344066.1"/>
    </source>
</evidence>
<dbReference type="InterPro" id="IPR007484">
    <property type="entry name" value="Peptidase_M28"/>
</dbReference>
<comment type="caution">
    <text evidence="8">The sequence shown here is derived from an EMBL/GenBank/DDBJ whole genome shotgun (WGS) entry which is preliminary data.</text>
</comment>
<evidence type="ECO:0000256" key="2">
    <source>
        <dbReference type="ARBA" id="ARBA00022670"/>
    </source>
</evidence>
<dbReference type="PANTHER" id="PTHR12147:SF56">
    <property type="entry name" value="AMINOPEPTIDASE YDR415C-RELATED"/>
    <property type="match status" value="1"/>
</dbReference>
<organism evidence="8">
    <name type="scientific">termite gut metagenome</name>
    <dbReference type="NCBI Taxonomy" id="433724"/>
    <lineage>
        <taxon>unclassified sequences</taxon>
        <taxon>metagenomes</taxon>
        <taxon>organismal metagenomes</taxon>
    </lineage>
</organism>
<dbReference type="InterPro" id="IPR046450">
    <property type="entry name" value="PA_dom_sf"/>
</dbReference>
<dbReference type="CDD" id="cd04821">
    <property type="entry name" value="PA_M28_1_2"/>
    <property type="match status" value="1"/>
</dbReference>
<evidence type="ECO:0000256" key="3">
    <source>
        <dbReference type="ARBA" id="ARBA00022723"/>
    </source>
</evidence>
<dbReference type="Pfam" id="PF04389">
    <property type="entry name" value="Peptidase_M28"/>
    <property type="match status" value="1"/>
</dbReference>
<dbReference type="GO" id="GO:0004177">
    <property type="term" value="F:aminopeptidase activity"/>
    <property type="evidence" value="ECO:0007669"/>
    <property type="project" value="UniProtKB-KW"/>
</dbReference>
<keyword evidence="4" id="KW-0732">Signal</keyword>
<accession>A0A5J4SD96</accession>
<dbReference type="EC" id="3.4.11.10" evidence="8"/>
<dbReference type="AlphaFoldDB" id="A0A5J4SD96"/>
<dbReference type="PANTHER" id="PTHR12147">
    <property type="entry name" value="METALLOPEPTIDASE M28 FAMILY MEMBER"/>
    <property type="match status" value="1"/>
</dbReference>
<dbReference type="SUPFAM" id="SSF53187">
    <property type="entry name" value="Zn-dependent exopeptidases"/>
    <property type="match status" value="1"/>
</dbReference>
<gene>
    <name evidence="8" type="ORF">EZS27_008286</name>
</gene>
<dbReference type="GO" id="GO:0008235">
    <property type="term" value="F:metalloexopeptidase activity"/>
    <property type="evidence" value="ECO:0007669"/>
    <property type="project" value="InterPro"/>
</dbReference>
<evidence type="ECO:0000256" key="4">
    <source>
        <dbReference type="ARBA" id="ARBA00022729"/>
    </source>
</evidence>
<reference evidence="8" key="1">
    <citation type="submission" date="2019-03" db="EMBL/GenBank/DDBJ databases">
        <title>Single cell metagenomics reveals metabolic interactions within the superorganism composed of flagellate Streblomastix strix and complex community of Bacteroidetes bacteria on its surface.</title>
        <authorList>
            <person name="Treitli S.C."/>
            <person name="Kolisko M."/>
            <person name="Husnik F."/>
            <person name="Keeling P."/>
            <person name="Hampl V."/>
        </authorList>
    </citation>
    <scope>NUCLEOTIDE SEQUENCE</scope>
    <source>
        <strain evidence="8">STM</strain>
    </source>
</reference>
<keyword evidence="1 8" id="KW-0031">Aminopeptidase</keyword>
<evidence type="ECO:0000256" key="5">
    <source>
        <dbReference type="ARBA" id="ARBA00022801"/>
    </source>
</evidence>
<feature type="domain" description="Peptidase M28" evidence="7">
    <location>
        <begin position="307"/>
        <end position="508"/>
    </location>
</feature>
<dbReference type="GO" id="GO:0046872">
    <property type="term" value="F:metal ion binding"/>
    <property type="evidence" value="ECO:0007669"/>
    <property type="project" value="UniProtKB-KW"/>
</dbReference>